<dbReference type="AlphaFoldDB" id="A0A4R9LPW4"/>
<evidence type="ECO:0000256" key="1">
    <source>
        <dbReference type="SAM" id="MobiDB-lite"/>
    </source>
</evidence>
<evidence type="ECO:0000259" key="3">
    <source>
        <dbReference type="PROSITE" id="PS50006"/>
    </source>
</evidence>
<name>A0A4R9LPW4_9LEPT</name>
<dbReference type="Gene3D" id="2.60.200.20">
    <property type="match status" value="1"/>
</dbReference>
<accession>A0A4R9LPW4</accession>
<evidence type="ECO:0000256" key="2">
    <source>
        <dbReference type="SAM" id="Phobius"/>
    </source>
</evidence>
<gene>
    <name evidence="4" type="ORF">EHS11_14980</name>
</gene>
<sequence length="513" mass="59386">MNRLQNMVKNWKRQDGSFYKFKFVLIFLSLCFGREIFAEKRFQIMDWDVSGYPEIQVDLKTRIPFSASDSEIQILEDISGAKKVSTSYKLTTDSEPTPVHFYLSIPSYANWEEKTWLVHFAANIATIAEKSGGKFFLNVQSDDQFLFYEGIPASKLSPSFSLPKEKEPKYPLRSWEKVIGRIQSDSNVYRVMIVVSFETDWMDKFRIAEFARKVNSENLDFIIIAPTTIETTKLASYVKGKFYPIGRQESYIELYQELNHLILPKVRLVYLSPWNLSLWKNNEILTDIIIGEGDRLSFKYEISFLHSFYRKAKDPLVFYPFLLFSIILCLSVLYFLRGYSVPILQEKKTSTKPEEKNTHSPPNRKNTPAVKDFENERNKNELEVYERVYGDSLERARENEIISQMIEREEVSGESYSTAVLILKEGVFAGTQFSIRSDEVLIGSGESCEIVLQDSHIEPIHAKVKKVRGRYLLFDCASESGVSLNGKKLLRPKALFDLDEIKIGRTLISFRGR</sequence>
<comment type="caution">
    <text evidence="4">The sequence shown here is derived from an EMBL/GenBank/DDBJ whole genome shotgun (WGS) entry which is preliminary data.</text>
</comment>
<dbReference type="SMART" id="SM00240">
    <property type="entry name" value="FHA"/>
    <property type="match status" value="1"/>
</dbReference>
<dbReference type="Proteomes" id="UP000298264">
    <property type="component" value="Unassembled WGS sequence"/>
</dbReference>
<dbReference type="RefSeq" id="WP_135765178.1">
    <property type="nucleotide sequence ID" value="NZ_RQHV01000061.1"/>
</dbReference>
<dbReference type="SUPFAM" id="SSF49879">
    <property type="entry name" value="SMAD/FHA domain"/>
    <property type="match status" value="1"/>
</dbReference>
<organism evidence="4 5">
    <name type="scientific">Leptospira ilyithenensis</name>
    <dbReference type="NCBI Taxonomy" id="2484901"/>
    <lineage>
        <taxon>Bacteria</taxon>
        <taxon>Pseudomonadati</taxon>
        <taxon>Spirochaetota</taxon>
        <taxon>Spirochaetia</taxon>
        <taxon>Leptospirales</taxon>
        <taxon>Leptospiraceae</taxon>
        <taxon>Leptospira</taxon>
    </lineage>
</organism>
<keyword evidence="2" id="KW-0812">Transmembrane</keyword>
<evidence type="ECO:0000313" key="4">
    <source>
        <dbReference type="EMBL" id="TGN08221.1"/>
    </source>
</evidence>
<keyword evidence="2" id="KW-0472">Membrane</keyword>
<dbReference type="InterPro" id="IPR032030">
    <property type="entry name" value="YscD_cytoplasmic_dom"/>
</dbReference>
<keyword evidence="5" id="KW-1185">Reference proteome</keyword>
<dbReference type="OrthoDB" id="344049at2"/>
<protein>
    <submittedName>
        <fullName evidence="4">FHA domain-containing protein</fullName>
    </submittedName>
</protein>
<proteinExistence type="predicted"/>
<reference evidence="4" key="1">
    <citation type="journal article" date="2019" name="PLoS Negl. Trop. Dis.">
        <title>Revisiting the worldwide diversity of Leptospira species in the environment.</title>
        <authorList>
            <person name="Vincent A.T."/>
            <person name="Schiettekatte O."/>
            <person name="Bourhy P."/>
            <person name="Veyrier F.J."/>
            <person name="Picardeau M."/>
        </authorList>
    </citation>
    <scope>NUCLEOTIDE SEQUENCE [LARGE SCALE GENOMIC DNA]</scope>
    <source>
        <strain evidence="4">201400974</strain>
    </source>
</reference>
<dbReference type="CDD" id="cd00060">
    <property type="entry name" value="FHA"/>
    <property type="match status" value="1"/>
</dbReference>
<feature type="region of interest" description="Disordered" evidence="1">
    <location>
        <begin position="348"/>
        <end position="373"/>
    </location>
</feature>
<feature type="domain" description="FHA" evidence="3">
    <location>
        <begin position="440"/>
        <end position="489"/>
    </location>
</feature>
<evidence type="ECO:0000313" key="5">
    <source>
        <dbReference type="Proteomes" id="UP000298264"/>
    </source>
</evidence>
<dbReference type="InterPro" id="IPR000253">
    <property type="entry name" value="FHA_dom"/>
</dbReference>
<feature type="compositionally biased region" description="Basic and acidic residues" evidence="1">
    <location>
        <begin position="348"/>
        <end position="358"/>
    </location>
</feature>
<dbReference type="Pfam" id="PF16697">
    <property type="entry name" value="Yop-YscD_cpl"/>
    <property type="match status" value="1"/>
</dbReference>
<dbReference type="InterPro" id="IPR008984">
    <property type="entry name" value="SMAD_FHA_dom_sf"/>
</dbReference>
<dbReference type="EMBL" id="RQHV01000061">
    <property type="protein sequence ID" value="TGN08221.1"/>
    <property type="molecule type" value="Genomic_DNA"/>
</dbReference>
<dbReference type="PROSITE" id="PS50006">
    <property type="entry name" value="FHA_DOMAIN"/>
    <property type="match status" value="1"/>
</dbReference>
<feature type="transmembrane region" description="Helical" evidence="2">
    <location>
        <begin position="316"/>
        <end position="336"/>
    </location>
</feature>
<keyword evidence="2" id="KW-1133">Transmembrane helix</keyword>